<sequence>MIKTNINLKNYNTFRVEAVAKFYTELNNIKDLDFLLSNIQNYSSKIFLGGGSNILFINDFNGLVIKNNLTGIEIEHENDEQVIVSAYSGEVWDNLVSFCVKNNFYGIENLTAIPGTVGAAPVQNIGAYGTEFKDIFYSLEGYSFTKNNFITFYKNDCEFDYRKSIFKKLRNDFFIVKVKLILSKKKKFNLEYKSLKNALSNFTEDELNLQIVSQTIREIRNSKLPDYNFLGNAGSFFKNPEVDKNTFLNLVAKYPDISYFQTDSGYKISAGWLIEKVGYKGKREGDVGCYDKQALVLINYGNATGNEILNFAKKIQNEVFEKFDISLEPEVNIIQ</sequence>
<evidence type="ECO:0000256" key="4">
    <source>
        <dbReference type="ARBA" id="ARBA00004752"/>
    </source>
</evidence>
<evidence type="ECO:0000256" key="19">
    <source>
        <dbReference type="HAMAP-Rule" id="MF_00037"/>
    </source>
</evidence>
<evidence type="ECO:0000256" key="18">
    <source>
        <dbReference type="ARBA" id="ARBA00048914"/>
    </source>
</evidence>
<keyword evidence="22" id="KW-1185">Reference proteome</keyword>
<evidence type="ECO:0000256" key="3">
    <source>
        <dbReference type="ARBA" id="ARBA00004496"/>
    </source>
</evidence>
<keyword evidence="7 19" id="KW-0963">Cytoplasm</keyword>
<dbReference type="InterPro" id="IPR036635">
    <property type="entry name" value="MurB_C_sf"/>
</dbReference>
<dbReference type="Gene3D" id="3.30.465.10">
    <property type="match status" value="1"/>
</dbReference>
<reference evidence="21" key="1">
    <citation type="submission" date="2023-03" db="EMBL/GenBank/DDBJ databases">
        <title>Stygiobacter electus gen. nov., sp. nov., facultatively anaerobic thermotolerant bacterium of the class Ignavibacteria from a well of Yessentuki mineral water deposit.</title>
        <authorList>
            <person name="Podosokorskaya O.A."/>
            <person name="Elcheninov A.G."/>
            <person name="Petrova N.F."/>
            <person name="Zavarzina D.G."/>
            <person name="Kublanov I.V."/>
            <person name="Merkel A.Y."/>
        </authorList>
    </citation>
    <scope>NUCLEOTIDE SEQUENCE</scope>
    <source>
        <strain evidence="21">09-Me</strain>
    </source>
</reference>
<evidence type="ECO:0000256" key="13">
    <source>
        <dbReference type="ARBA" id="ARBA00022984"/>
    </source>
</evidence>
<dbReference type="InterPro" id="IPR003170">
    <property type="entry name" value="MurB"/>
</dbReference>
<feature type="domain" description="FAD-binding PCMH-type" evidence="20">
    <location>
        <begin position="14"/>
        <end position="185"/>
    </location>
</feature>
<dbReference type="GO" id="GO:0008360">
    <property type="term" value="P:regulation of cell shape"/>
    <property type="evidence" value="ECO:0007669"/>
    <property type="project" value="UniProtKB-KW"/>
</dbReference>
<keyword evidence="15 19" id="KW-0131">Cell cycle</keyword>
<comment type="caution">
    <text evidence="21">The sequence shown here is derived from an EMBL/GenBank/DDBJ whole genome shotgun (WGS) entry which is preliminary data.</text>
</comment>
<feature type="active site" evidence="19">
    <location>
        <position position="162"/>
    </location>
</feature>
<evidence type="ECO:0000256" key="2">
    <source>
        <dbReference type="ARBA" id="ARBA00003921"/>
    </source>
</evidence>
<evidence type="ECO:0000256" key="8">
    <source>
        <dbReference type="ARBA" id="ARBA00022618"/>
    </source>
</evidence>
<dbReference type="GO" id="GO:0005829">
    <property type="term" value="C:cytosol"/>
    <property type="evidence" value="ECO:0007669"/>
    <property type="project" value="TreeGrafter"/>
</dbReference>
<evidence type="ECO:0000256" key="5">
    <source>
        <dbReference type="ARBA" id="ARBA00012518"/>
    </source>
</evidence>
<dbReference type="NCBIfam" id="TIGR00179">
    <property type="entry name" value="murB"/>
    <property type="match status" value="1"/>
</dbReference>
<keyword evidence="12 19" id="KW-0133">Cell shape</keyword>
<keyword evidence="11 19" id="KW-0521">NADP</keyword>
<dbReference type="EMBL" id="JARGDL010000013">
    <property type="protein sequence ID" value="MDF1612392.1"/>
    <property type="molecule type" value="Genomic_DNA"/>
</dbReference>
<evidence type="ECO:0000256" key="9">
    <source>
        <dbReference type="ARBA" id="ARBA00022630"/>
    </source>
</evidence>
<dbReference type="InterPro" id="IPR016169">
    <property type="entry name" value="FAD-bd_PCMH_sub2"/>
</dbReference>
<dbReference type="NCBIfam" id="NF000755">
    <property type="entry name" value="PRK00046.1"/>
    <property type="match status" value="1"/>
</dbReference>
<dbReference type="Gene3D" id="3.90.78.10">
    <property type="entry name" value="UDP-N-acetylenolpyruvoylglucosamine reductase, C-terminal domain"/>
    <property type="match status" value="1"/>
</dbReference>
<dbReference type="GO" id="GO:0009252">
    <property type="term" value="P:peptidoglycan biosynthetic process"/>
    <property type="evidence" value="ECO:0007669"/>
    <property type="project" value="UniProtKB-UniRule"/>
</dbReference>
<comment type="similarity">
    <text evidence="19">Belongs to the MurB family.</text>
</comment>
<dbReference type="Pfam" id="PF02873">
    <property type="entry name" value="MurB_C"/>
    <property type="match status" value="1"/>
</dbReference>
<comment type="catalytic activity">
    <reaction evidence="18 19">
        <text>UDP-N-acetyl-alpha-D-muramate + NADP(+) = UDP-N-acetyl-3-O-(1-carboxyvinyl)-alpha-D-glucosamine + NADPH + H(+)</text>
        <dbReference type="Rhea" id="RHEA:12248"/>
        <dbReference type="ChEBI" id="CHEBI:15378"/>
        <dbReference type="ChEBI" id="CHEBI:57783"/>
        <dbReference type="ChEBI" id="CHEBI:58349"/>
        <dbReference type="ChEBI" id="CHEBI:68483"/>
        <dbReference type="ChEBI" id="CHEBI:70757"/>
        <dbReference type="EC" id="1.3.1.98"/>
    </reaction>
</comment>
<evidence type="ECO:0000256" key="14">
    <source>
        <dbReference type="ARBA" id="ARBA00023002"/>
    </source>
</evidence>
<evidence type="ECO:0000256" key="10">
    <source>
        <dbReference type="ARBA" id="ARBA00022827"/>
    </source>
</evidence>
<comment type="pathway">
    <text evidence="4 19">Cell wall biogenesis; peptidoglycan biosynthesis.</text>
</comment>
<evidence type="ECO:0000256" key="12">
    <source>
        <dbReference type="ARBA" id="ARBA00022960"/>
    </source>
</evidence>
<dbReference type="PANTHER" id="PTHR21071">
    <property type="entry name" value="UDP-N-ACETYLENOLPYRUVOYLGLUCOSAMINE REDUCTASE"/>
    <property type="match status" value="1"/>
</dbReference>
<keyword evidence="9 19" id="KW-0285">Flavoprotein</keyword>
<dbReference type="InterPro" id="IPR011601">
    <property type="entry name" value="MurB_C"/>
</dbReference>
<comment type="function">
    <text evidence="2 19">Cell wall formation.</text>
</comment>
<dbReference type="Gene3D" id="3.30.43.10">
    <property type="entry name" value="Uridine Diphospho-n-acetylenolpyruvylglucosamine Reductase, domain 2"/>
    <property type="match status" value="1"/>
</dbReference>
<dbReference type="SUPFAM" id="SSF56176">
    <property type="entry name" value="FAD-binding/transporter-associated domain-like"/>
    <property type="match status" value="1"/>
</dbReference>
<name>A0AAE3TEG7_9BACT</name>
<dbReference type="EC" id="1.3.1.98" evidence="5 19"/>
<dbReference type="HAMAP" id="MF_00037">
    <property type="entry name" value="MurB"/>
    <property type="match status" value="1"/>
</dbReference>
<feature type="active site" description="Proton donor" evidence="19">
    <location>
        <position position="235"/>
    </location>
</feature>
<dbReference type="PANTHER" id="PTHR21071:SF4">
    <property type="entry name" value="UDP-N-ACETYLENOLPYRUVOYLGLUCOSAMINE REDUCTASE"/>
    <property type="match status" value="1"/>
</dbReference>
<dbReference type="GO" id="GO:0071555">
    <property type="term" value="P:cell wall organization"/>
    <property type="evidence" value="ECO:0007669"/>
    <property type="project" value="UniProtKB-KW"/>
</dbReference>
<dbReference type="InterPro" id="IPR036318">
    <property type="entry name" value="FAD-bd_PCMH-like_sf"/>
</dbReference>
<dbReference type="InterPro" id="IPR006094">
    <property type="entry name" value="Oxid_FAD_bind_N"/>
</dbReference>
<comment type="subcellular location">
    <subcellularLocation>
        <location evidence="3 19">Cytoplasm</location>
    </subcellularLocation>
</comment>
<dbReference type="RefSeq" id="WP_321536163.1">
    <property type="nucleotide sequence ID" value="NZ_JARGDL010000013.1"/>
</dbReference>
<dbReference type="Pfam" id="PF01565">
    <property type="entry name" value="FAD_binding_4"/>
    <property type="match status" value="1"/>
</dbReference>
<evidence type="ECO:0000256" key="15">
    <source>
        <dbReference type="ARBA" id="ARBA00023306"/>
    </source>
</evidence>
<evidence type="ECO:0000259" key="20">
    <source>
        <dbReference type="PROSITE" id="PS51387"/>
    </source>
</evidence>
<evidence type="ECO:0000313" key="21">
    <source>
        <dbReference type="EMBL" id="MDF1612392.1"/>
    </source>
</evidence>
<evidence type="ECO:0000256" key="1">
    <source>
        <dbReference type="ARBA" id="ARBA00001974"/>
    </source>
</evidence>
<protein>
    <recommendedName>
        <fullName evidence="6 19">UDP-N-acetylenolpyruvoylglucosamine reductase</fullName>
        <ecNumber evidence="5 19">1.3.1.98</ecNumber>
    </recommendedName>
    <alternativeName>
        <fullName evidence="17 19">UDP-N-acetylmuramate dehydrogenase</fullName>
    </alternativeName>
</protein>
<proteinExistence type="inferred from homology"/>
<organism evidence="21 22">
    <name type="scientific">Stygiobacter electus</name>
    <dbReference type="NCBI Taxonomy" id="3032292"/>
    <lineage>
        <taxon>Bacteria</taxon>
        <taxon>Pseudomonadati</taxon>
        <taxon>Ignavibacteriota</taxon>
        <taxon>Ignavibacteria</taxon>
        <taxon>Ignavibacteriales</taxon>
        <taxon>Melioribacteraceae</taxon>
        <taxon>Stygiobacter</taxon>
    </lineage>
</organism>
<dbReference type="GO" id="GO:0008762">
    <property type="term" value="F:UDP-N-acetylmuramate dehydrogenase activity"/>
    <property type="evidence" value="ECO:0007669"/>
    <property type="project" value="UniProtKB-UniRule"/>
</dbReference>
<keyword evidence="10 19" id="KW-0274">FAD</keyword>
<dbReference type="InterPro" id="IPR016167">
    <property type="entry name" value="FAD-bd_PCMH_sub1"/>
</dbReference>
<dbReference type="PROSITE" id="PS51387">
    <property type="entry name" value="FAD_PCMH"/>
    <property type="match status" value="1"/>
</dbReference>
<gene>
    <name evidence="19 21" type="primary">murB</name>
    <name evidence="21" type="ORF">P0M35_09535</name>
</gene>
<evidence type="ECO:0000256" key="16">
    <source>
        <dbReference type="ARBA" id="ARBA00023316"/>
    </source>
</evidence>
<evidence type="ECO:0000256" key="17">
    <source>
        <dbReference type="ARBA" id="ARBA00031026"/>
    </source>
</evidence>
<evidence type="ECO:0000313" key="22">
    <source>
        <dbReference type="Proteomes" id="UP001221302"/>
    </source>
</evidence>
<accession>A0AAE3TEG7</accession>
<keyword evidence="13 19" id="KW-0573">Peptidoglycan synthesis</keyword>
<keyword evidence="14 19" id="KW-0560">Oxidoreductase</keyword>
<dbReference type="InterPro" id="IPR016166">
    <property type="entry name" value="FAD-bd_PCMH"/>
</dbReference>
<keyword evidence="8 19" id="KW-0132">Cell division</keyword>
<dbReference type="GO" id="GO:0051301">
    <property type="term" value="P:cell division"/>
    <property type="evidence" value="ECO:0007669"/>
    <property type="project" value="UniProtKB-KW"/>
</dbReference>
<comment type="cofactor">
    <cofactor evidence="1 19">
        <name>FAD</name>
        <dbReference type="ChEBI" id="CHEBI:57692"/>
    </cofactor>
</comment>
<evidence type="ECO:0000256" key="11">
    <source>
        <dbReference type="ARBA" id="ARBA00022857"/>
    </source>
</evidence>
<evidence type="ECO:0000256" key="7">
    <source>
        <dbReference type="ARBA" id="ARBA00022490"/>
    </source>
</evidence>
<dbReference type="GO" id="GO:0071949">
    <property type="term" value="F:FAD binding"/>
    <property type="evidence" value="ECO:0007669"/>
    <property type="project" value="InterPro"/>
</dbReference>
<feature type="active site" evidence="19">
    <location>
        <position position="330"/>
    </location>
</feature>
<dbReference type="AlphaFoldDB" id="A0AAE3TEG7"/>
<dbReference type="Proteomes" id="UP001221302">
    <property type="component" value="Unassembled WGS sequence"/>
</dbReference>
<dbReference type="SUPFAM" id="SSF56194">
    <property type="entry name" value="Uridine diphospho-N-Acetylenolpyruvylglucosamine reductase, MurB, C-terminal domain"/>
    <property type="match status" value="1"/>
</dbReference>
<evidence type="ECO:0000256" key="6">
    <source>
        <dbReference type="ARBA" id="ARBA00015188"/>
    </source>
</evidence>
<keyword evidence="16 19" id="KW-0961">Cell wall biogenesis/degradation</keyword>